<keyword evidence="2" id="KW-0802">TPR repeat</keyword>
<gene>
    <name evidence="4" type="ORF">R3P38DRAFT_1467868</name>
</gene>
<name>A0AAW0DQB9_9AGAR</name>
<sequence length="620" mass="69058">MIKKALENVKDNLRFLLDCFNTPRIIEIQRQVSDNSDKLDQLLSQERTSSHNSSINSSRNTKDYLVDQIEQLSRVVETSRSPTKLSSSPLRPEKLASNTHRPLLSDSGDGLRKAILKTRRILDTYSTGSANEAARSFNELSVALMDAGLAQQASKISSFSVRIYQNMPTPEPDSEFAIALRNHSNHLKASGRIHEAVDPARRAVEIYSYLPDRLFDPGRAGAFDNLAVCSFKLGQTQEALDASNQAVKISRDLLARKSHDDQLTADLAMFLSNRALILQAAKFHDGALQAASEAQKILLKLHRSSERYTPEYVDSLRIYSQMLSELGDTDQALQHTRQALTLLERLAKKHPDIYRPNLARCLVDLFEILSALNRRSEAEKEIRRAVTVFADLVEQSPGLYNAEYAYSLRSTARVLMDRQKAGGPGALLEDALSFLDKASSIYEALLGPTVLELVSLQQDRSSCHTRLKDYSSAVEASRSALKILTRLSSNKNERLLADTKRDLAIGLYHVSLMLDRSPPEAVTPALESVELFRALVVAAPKDKSIRENFVVGAIFLSRVYSDLGKHKEALQYSTLAVKESDGRGVKSDLTKKAWTRLSYCYSNMGDEKLAANAEREADKA</sequence>
<evidence type="ECO:0000313" key="5">
    <source>
        <dbReference type="Proteomes" id="UP001362999"/>
    </source>
</evidence>
<evidence type="ECO:0000256" key="2">
    <source>
        <dbReference type="ARBA" id="ARBA00022803"/>
    </source>
</evidence>
<organism evidence="4 5">
    <name type="scientific">Favolaschia claudopus</name>
    <dbReference type="NCBI Taxonomy" id="2862362"/>
    <lineage>
        <taxon>Eukaryota</taxon>
        <taxon>Fungi</taxon>
        <taxon>Dikarya</taxon>
        <taxon>Basidiomycota</taxon>
        <taxon>Agaricomycotina</taxon>
        <taxon>Agaricomycetes</taxon>
        <taxon>Agaricomycetidae</taxon>
        <taxon>Agaricales</taxon>
        <taxon>Marasmiineae</taxon>
        <taxon>Mycenaceae</taxon>
        <taxon>Favolaschia</taxon>
    </lineage>
</organism>
<dbReference type="PANTHER" id="PTHR45641:SF19">
    <property type="entry name" value="NEPHROCYSTIN-3"/>
    <property type="match status" value="1"/>
</dbReference>
<comment type="caution">
    <text evidence="4">The sequence shown here is derived from an EMBL/GenBank/DDBJ whole genome shotgun (WGS) entry which is preliminary data.</text>
</comment>
<dbReference type="EMBL" id="JAWWNJ010000006">
    <property type="protein sequence ID" value="KAK7053807.1"/>
    <property type="molecule type" value="Genomic_DNA"/>
</dbReference>
<evidence type="ECO:0000256" key="1">
    <source>
        <dbReference type="ARBA" id="ARBA00022737"/>
    </source>
</evidence>
<evidence type="ECO:0000313" key="4">
    <source>
        <dbReference type="EMBL" id="KAK7053807.1"/>
    </source>
</evidence>
<proteinExistence type="predicted"/>
<reference evidence="4 5" key="1">
    <citation type="journal article" date="2024" name="J Genomics">
        <title>Draft genome sequencing and assembly of Favolaschia claudopus CIRM-BRFM 2984 isolated from oak limbs.</title>
        <authorList>
            <person name="Navarro D."/>
            <person name="Drula E."/>
            <person name="Chaduli D."/>
            <person name="Cazenave R."/>
            <person name="Ahrendt S."/>
            <person name="Wang J."/>
            <person name="Lipzen A."/>
            <person name="Daum C."/>
            <person name="Barry K."/>
            <person name="Grigoriev I.V."/>
            <person name="Favel A."/>
            <person name="Rosso M.N."/>
            <person name="Martin F."/>
        </authorList>
    </citation>
    <scope>NUCLEOTIDE SEQUENCE [LARGE SCALE GENOMIC DNA]</scope>
    <source>
        <strain evidence="4 5">CIRM-BRFM 2984</strain>
    </source>
</reference>
<dbReference type="Gene3D" id="1.25.40.10">
    <property type="entry name" value="Tetratricopeptide repeat domain"/>
    <property type="match status" value="3"/>
</dbReference>
<dbReference type="AlphaFoldDB" id="A0AAW0DQB9"/>
<protein>
    <recommendedName>
        <fullName evidence="6">TPR-like protein</fullName>
    </recommendedName>
</protein>
<keyword evidence="5" id="KW-1185">Reference proteome</keyword>
<accession>A0AAW0DQB9</accession>
<feature type="compositionally biased region" description="Polar residues" evidence="3">
    <location>
        <begin position="77"/>
        <end position="89"/>
    </location>
</feature>
<feature type="region of interest" description="Disordered" evidence="3">
    <location>
        <begin position="77"/>
        <end position="103"/>
    </location>
</feature>
<evidence type="ECO:0000256" key="3">
    <source>
        <dbReference type="SAM" id="MobiDB-lite"/>
    </source>
</evidence>
<dbReference type="SUPFAM" id="SSF48452">
    <property type="entry name" value="TPR-like"/>
    <property type="match status" value="3"/>
</dbReference>
<evidence type="ECO:0008006" key="6">
    <source>
        <dbReference type="Google" id="ProtNLM"/>
    </source>
</evidence>
<dbReference type="PANTHER" id="PTHR45641">
    <property type="entry name" value="TETRATRICOPEPTIDE REPEAT PROTEIN (AFU_ORTHOLOGUE AFUA_6G03870)"/>
    <property type="match status" value="1"/>
</dbReference>
<keyword evidence="1" id="KW-0677">Repeat</keyword>
<dbReference type="Proteomes" id="UP001362999">
    <property type="component" value="Unassembled WGS sequence"/>
</dbReference>
<dbReference type="InterPro" id="IPR011990">
    <property type="entry name" value="TPR-like_helical_dom_sf"/>
</dbReference>